<reference evidence="1" key="1">
    <citation type="journal article" date="1988" name="Nucleic Acids Res.">
        <title>Sequence and expression of NUC1, the gene encoding the mitochondrial nuclease in Saccharomyces cerevisiae.</title>
        <authorList>
            <person name="Vincent R.D."/>
            <person name="Hofmann T.J."/>
            <person name="Zassenhaus H.P."/>
        </authorList>
    </citation>
    <scope>NUCLEOTIDE SEQUENCE</scope>
</reference>
<accession>A2NUH9</accession>
<sequence length="27" mass="3103">MVQLVIGHSSSNLLVFIELQLYKDKNI</sequence>
<proteinExistence type="predicted"/>
<dbReference type="EMBL" id="X06670">
    <property type="protein sequence ID" value="CAA29869.1"/>
    <property type="molecule type" value="Genomic_DNA"/>
</dbReference>
<name>A2NUH9_YEASX</name>
<evidence type="ECO:0000313" key="1">
    <source>
        <dbReference type="EMBL" id="CAA29869.1"/>
    </source>
</evidence>
<dbReference type="AlphaFoldDB" id="A2NUH9"/>
<protein>
    <submittedName>
        <fullName evidence="1">Yeast NUC1 mitochondrial nuclease</fullName>
    </submittedName>
</protein>
<organism evidence="1">
    <name type="scientific">Saccharomyces cerevisiae</name>
    <name type="common">Baker's yeast</name>
    <dbReference type="NCBI Taxonomy" id="4932"/>
    <lineage>
        <taxon>Eukaryota</taxon>
        <taxon>Fungi</taxon>
        <taxon>Dikarya</taxon>
        <taxon>Ascomycota</taxon>
        <taxon>Saccharomycotina</taxon>
        <taxon>Saccharomycetes</taxon>
        <taxon>Saccharomycetales</taxon>
        <taxon>Saccharomycetaceae</taxon>
        <taxon>Saccharomyces</taxon>
    </lineage>
</organism>